<organism evidence="2">
    <name type="scientific">Aplysina aerophoba bacterial symbiont clone pAE27P20</name>
    <dbReference type="NCBI Taxonomy" id="377636"/>
    <lineage>
        <taxon>Bacteria</taxon>
        <taxon>environmental samples</taxon>
    </lineage>
</organism>
<evidence type="ECO:0000313" key="2">
    <source>
        <dbReference type="EMBL" id="ABE03892.1"/>
    </source>
</evidence>
<dbReference type="EMBL" id="DQ438986">
    <property type="protein sequence ID" value="ABE03892.1"/>
    <property type="molecule type" value="Genomic_DNA"/>
</dbReference>
<feature type="region of interest" description="Disordered" evidence="1">
    <location>
        <begin position="25"/>
        <end position="146"/>
    </location>
</feature>
<reference evidence="2" key="1">
    <citation type="journal article" date="2007" name="Appl. Environ. Microbiol.">
        <title>Widespread occurrence and genomic context of unusually small polyketide synthase genes in microbial consortia associated with marine sponges.</title>
        <authorList>
            <person name="Fieseler L."/>
            <person name="Hentschel U."/>
            <person name="Grozdanov L."/>
            <person name="Schirmer A."/>
            <person name="Wen G."/>
            <person name="Platzer M."/>
            <person name="Hrvatin S."/>
            <person name="Butzke D."/>
            <person name="Zimmermann K."/>
            <person name="Piel J."/>
        </authorList>
    </citation>
    <scope>NUCLEOTIDE SEQUENCE</scope>
</reference>
<feature type="compositionally biased region" description="Polar residues" evidence="1">
    <location>
        <begin position="111"/>
        <end position="132"/>
    </location>
</feature>
<feature type="compositionally biased region" description="Basic and acidic residues" evidence="1">
    <location>
        <begin position="63"/>
        <end position="72"/>
    </location>
</feature>
<dbReference type="AlphaFoldDB" id="A4U8P0"/>
<name>A4U8P0_9BACT</name>
<sequence length="146" mass="15005">MPGMNLKNRFMLTCSSGDILLRRGVPMTPGAGKRNGVPDEAWFQLGPQLGENARHQPMQQPDVKPEGIRSEEALANGSIGPDRQPLPPSPPGPCSPPASPLPGPTSACGVQPSNASGVCTGTNTSAISQAARSPTTSGPSSTPLDR</sequence>
<protein>
    <submittedName>
        <fullName evidence="2">Uncharacterized protein</fullName>
    </submittedName>
</protein>
<feature type="compositionally biased region" description="Pro residues" evidence="1">
    <location>
        <begin position="84"/>
        <end position="103"/>
    </location>
</feature>
<proteinExistence type="predicted"/>
<accession>A4U8P0</accession>
<feature type="compositionally biased region" description="Low complexity" evidence="1">
    <location>
        <begin position="133"/>
        <end position="146"/>
    </location>
</feature>
<evidence type="ECO:0000256" key="1">
    <source>
        <dbReference type="SAM" id="MobiDB-lite"/>
    </source>
</evidence>